<accession>A0ACC1T6D1</accession>
<protein>
    <submittedName>
        <fullName evidence="1">Uncharacterized protein</fullName>
    </submittedName>
</protein>
<gene>
    <name evidence="1" type="ORF">NM688_g3453</name>
</gene>
<sequence>MTARIPCPPSIPFLGHVASIEREVPLRSFRLLSEQYGEIFELNILGRHSYVVSTVELVNDVSDDKKFSKSVIGPLVLVRNAVGDGLFTAYKDEPNWAIAHRLLMPAFGTAAIRDMFPDMLDLASQLVLKWERFGPQHKIDPAEDFTRLTLDTIALCSMSYRLNSFYREASHPFVQSMVDFLIECNLRANRPGLLNSMMVGTTAKYEEDVKTMAHLADDIIAERRKNPTDKKDLLNTMLYQKDPKTSEGLSDEAIRYNLLTFLIAGHETTSGLLTFCLYYIMKNPEAMRKAREEVDEVLGDQTIQIGDLNKLKYINAIMRETIRLSPTAPMRVVSANEDITIGNGKYFIPKGTSVVINTETSQRDPKVWGEDSHEFRPERMLDGKFEALPPNAWQPFGFGLRACIGRPFAWQEAQIALAMIIQKFDFVLDDPSYELELKQSLTIKPAHFYVHAISRSGKPQLLATPSTVHFSAHTQKSSDASSPTASPTTEAQQPMYVLYGSNTGTSESFAQRIANAAASFSFHAKIGTLDSAADHMPNDGPVVIICASFEGEPADNAAHFVEWLSSLKEQELANTRYAVFGCGHHDWVRTYQRIPKLVDRVLEERGGQRLVGRGEGDAGGSELFESFDTWENNLWKVLAEEYGTTISDESSFGIDVKEVDDGTSRASVLRQTDAALGTVVENRILTAPRAPEKRHLEFELPSGMTSRAGDYLAILPSNPPRDVHRVTARFKLSPEQQIVLSSSGPTSLPSGKAVTIASLLSGYVELSQPATTRDVRLLLTASSDAATKQALQELLDSYGENVLGRRLSVLDLLEQYPSIDLSFSKFLSILPAMRIRQYSISSSPLWNATHVTLTVSVLDAPALSGRKEPFLGVASTYLANLQPGDKVQMAVRASAVAFHPPQDPRTPMVLFCAGSGLAPMRGFLQERALQKKAGREVGKAILFFGCRRPTEDYLYGDSDLKEWSELGVVDVRPAFSRVPGQSLGCKYIQDRVWHDRKDLDGLYKAGAKYYVCGSGKVARGVKDVLTAIIKEVREVDDAEAAALFERATVGRFATDIFE</sequence>
<keyword evidence="2" id="KW-1185">Reference proteome</keyword>
<dbReference type="EMBL" id="JANHOG010000503">
    <property type="protein sequence ID" value="KAJ3553744.1"/>
    <property type="molecule type" value="Genomic_DNA"/>
</dbReference>
<name>A0ACC1T6D1_9APHY</name>
<evidence type="ECO:0000313" key="1">
    <source>
        <dbReference type="EMBL" id="KAJ3553744.1"/>
    </source>
</evidence>
<organism evidence="1 2">
    <name type="scientific">Phlebia brevispora</name>
    <dbReference type="NCBI Taxonomy" id="194682"/>
    <lineage>
        <taxon>Eukaryota</taxon>
        <taxon>Fungi</taxon>
        <taxon>Dikarya</taxon>
        <taxon>Basidiomycota</taxon>
        <taxon>Agaricomycotina</taxon>
        <taxon>Agaricomycetes</taxon>
        <taxon>Polyporales</taxon>
        <taxon>Meruliaceae</taxon>
        <taxon>Phlebia</taxon>
    </lineage>
</organism>
<proteinExistence type="predicted"/>
<comment type="caution">
    <text evidence="1">The sequence shown here is derived from an EMBL/GenBank/DDBJ whole genome shotgun (WGS) entry which is preliminary data.</text>
</comment>
<evidence type="ECO:0000313" key="2">
    <source>
        <dbReference type="Proteomes" id="UP001148662"/>
    </source>
</evidence>
<reference evidence="1" key="1">
    <citation type="submission" date="2022-07" db="EMBL/GenBank/DDBJ databases">
        <title>Genome Sequence of Phlebia brevispora.</title>
        <authorList>
            <person name="Buettner E."/>
        </authorList>
    </citation>
    <scope>NUCLEOTIDE SEQUENCE</scope>
    <source>
        <strain evidence="1">MPL23</strain>
    </source>
</reference>
<dbReference type="Proteomes" id="UP001148662">
    <property type="component" value="Unassembled WGS sequence"/>
</dbReference>